<gene>
    <name evidence="4" type="ORF">GBK04_05825</name>
</gene>
<evidence type="ECO:0000259" key="3">
    <source>
        <dbReference type="Pfam" id="PF16344"/>
    </source>
</evidence>
<evidence type="ECO:0000256" key="1">
    <source>
        <dbReference type="SAM" id="Phobius"/>
    </source>
</evidence>
<accession>A0A7C9F580</accession>
<evidence type="ECO:0000313" key="4">
    <source>
        <dbReference type="EMBL" id="MPR32886.1"/>
    </source>
</evidence>
<dbReference type="Proteomes" id="UP000479293">
    <property type="component" value="Unassembled WGS sequence"/>
</dbReference>
<reference evidence="4 5" key="1">
    <citation type="submission" date="2019-10" db="EMBL/GenBank/DDBJ databases">
        <title>Draft Genome Sequence of Cytophagaceae sp. SJW1-29.</title>
        <authorList>
            <person name="Choi A."/>
        </authorList>
    </citation>
    <scope>NUCLEOTIDE SEQUENCE [LARGE SCALE GENOMIC DNA]</scope>
    <source>
        <strain evidence="4 5">SJW1-29</strain>
    </source>
</reference>
<keyword evidence="1" id="KW-1133">Transmembrane helix</keyword>
<keyword evidence="5" id="KW-1185">Reference proteome</keyword>
<organism evidence="4 5">
    <name type="scientific">Salmonirosea aquatica</name>
    <dbReference type="NCBI Taxonomy" id="2654236"/>
    <lineage>
        <taxon>Bacteria</taxon>
        <taxon>Pseudomonadati</taxon>
        <taxon>Bacteroidota</taxon>
        <taxon>Cytophagia</taxon>
        <taxon>Cytophagales</taxon>
        <taxon>Spirosomataceae</taxon>
        <taxon>Salmonirosea</taxon>
    </lineage>
</organism>
<dbReference type="InterPro" id="IPR006860">
    <property type="entry name" value="FecR"/>
</dbReference>
<dbReference type="RefSeq" id="WP_152757709.1">
    <property type="nucleotide sequence ID" value="NZ_WHLY01000002.1"/>
</dbReference>
<keyword evidence="1" id="KW-0812">Transmembrane</keyword>
<dbReference type="GO" id="GO:0016989">
    <property type="term" value="F:sigma factor antagonist activity"/>
    <property type="evidence" value="ECO:0007669"/>
    <property type="project" value="TreeGrafter"/>
</dbReference>
<dbReference type="Gene3D" id="3.55.50.30">
    <property type="match status" value="1"/>
</dbReference>
<dbReference type="AlphaFoldDB" id="A0A7C9F580"/>
<proteinExistence type="predicted"/>
<dbReference type="InterPro" id="IPR012373">
    <property type="entry name" value="Ferrdict_sens_TM"/>
</dbReference>
<protein>
    <submittedName>
        <fullName evidence="4">DUF4974 domain-containing protein</fullName>
    </submittedName>
</protein>
<evidence type="ECO:0000313" key="5">
    <source>
        <dbReference type="Proteomes" id="UP000479293"/>
    </source>
</evidence>
<dbReference type="InterPro" id="IPR032508">
    <property type="entry name" value="FecR_C"/>
</dbReference>
<feature type="domain" description="Protein FecR C-terminal" evidence="3">
    <location>
        <begin position="281"/>
        <end position="350"/>
    </location>
</feature>
<dbReference type="Pfam" id="PF04773">
    <property type="entry name" value="FecR"/>
    <property type="match status" value="1"/>
</dbReference>
<sequence length="353" mass="39478">MEKERYSDFKAPDFLLDDDFLAWLRGEDPAAEESWQQWLAENPAGRVEVEKARLLGQAMVFRHRKPGADAVDDAWQKLSKNTGQGTLDAALETEGTPGRVIPLWVRLAAASVVLVMLAVWIGKDYYSSRPSSELSRVQTANGQQLAVTLTDGTTVRLNAGSTLTYPETFLADKREVRLKGEAYFEVAPNATAPFLIRTGEVDVQVIGTKFTVKAYPESELVKVAVVEGKVAVQAAGNATAPEAKEVLLTKDEMATVEKAKRELSVTGYDKNVALGWQNGILYFEKANFTQFLKQLERWYGVDISVGDDVVMDEAWRFSGKFERKPIDYILDVCRYPELFNYQVADKKVFITKK</sequence>
<dbReference type="PANTHER" id="PTHR30273">
    <property type="entry name" value="PERIPLASMIC SIGNAL SENSOR AND SIGMA FACTOR ACTIVATOR FECR-RELATED"/>
    <property type="match status" value="1"/>
</dbReference>
<feature type="transmembrane region" description="Helical" evidence="1">
    <location>
        <begin position="103"/>
        <end position="122"/>
    </location>
</feature>
<dbReference type="PANTHER" id="PTHR30273:SF2">
    <property type="entry name" value="PROTEIN FECR"/>
    <property type="match status" value="1"/>
</dbReference>
<dbReference type="Pfam" id="PF16344">
    <property type="entry name" value="FecR_C"/>
    <property type="match status" value="1"/>
</dbReference>
<feature type="domain" description="FecR protein" evidence="2">
    <location>
        <begin position="136"/>
        <end position="230"/>
    </location>
</feature>
<dbReference type="EMBL" id="WHLY01000002">
    <property type="protein sequence ID" value="MPR32886.1"/>
    <property type="molecule type" value="Genomic_DNA"/>
</dbReference>
<dbReference type="Gene3D" id="2.60.120.1440">
    <property type="match status" value="1"/>
</dbReference>
<name>A0A7C9F580_9BACT</name>
<keyword evidence="1" id="KW-0472">Membrane</keyword>
<comment type="caution">
    <text evidence="4">The sequence shown here is derived from an EMBL/GenBank/DDBJ whole genome shotgun (WGS) entry which is preliminary data.</text>
</comment>
<evidence type="ECO:0000259" key="2">
    <source>
        <dbReference type="Pfam" id="PF04773"/>
    </source>
</evidence>
<dbReference type="PIRSF" id="PIRSF018266">
    <property type="entry name" value="FecR"/>
    <property type="match status" value="1"/>
</dbReference>